<dbReference type="PANTHER" id="PTHR31988:SF19">
    <property type="entry name" value="9-O-ACETYL-N-ACETYLNEURAMINIC ACID DEACETYLASE-RELATED"/>
    <property type="match status" value="1"/>
</dbReference>
<dbReference type="InterPro" id="IPR036514">
    <property type="entry name" value="SGNH_hydro_sf"/>
</dbReference>
<feature type="domain" description="Sialate O-acetylesterase" evidence="3">
    <location>
        <begin position="434"/>
        <end position="591"/>
    </location>
</feature>
<dbReference type="EMBL" id="LT629791">
    <property type="protein sequence ID" value="SDU79786.1"/>
    <property type="molecule type" value="Genomic_DNA"/>
</dbReference>
<proteinExistence type="predicted"/>
<dbReference type="PANTHER" id="PTHR31988">
    <property type="entry name" value="ESTERASE, PUTATIVE (DUF303)-RELATED"/>
    <property type="match status" value="1"/>
</dbReference>
<keyword evidence="5" id="KW-1185">Reference proteome</keyword>
<feature type="chain" id="PRO_5039575620" description="Sialate O-acetylesterase domain-containing protein" evidence="2">
    <location>
        <begin position="22"/>
        <end position="706"/>
    </location>
</feature>
<evidence type="ECO:0000256" key="1">
    <source>
        <dbReference type="ARBA" id="ARBA00022801"/>
    </source>
</evidence>
<dbReference type="SUPFAM" id="SSF52266">
    <property type="entry name" value="SGNH hydrolase"/>
    <property type="match status" value="1"/>
</dbReference>
<dbReference type="InterPro" id="IPR052940">
    <property type="entry name" value="Carb_Esterase_6"/>
</dbReference>
<dbReference type="Proteomes" id="UP000182977">
    <property type="component" value="Chromosome I"/>
</dbReference>
<reference evidence="5" key="1">
    <citation type="submission" date="2016-10" db="EMBL/GenBank/DDBJ databases">
        <authorList>
            <person name="Varghese N."/>
            <person name="Submissions S."/>
        </authorList>
    </citation>
    <scope>NUCLEOTIDE SEQUENCE [LARGE SCALE GENOMIC DNA]</scope>
    <source>
        <strain evidence="5">DSM 45079</strain>
    </source>
</reference>
<evidence type="ECO:0000256" key="2">
    <source>
        <dbReference type="SAM" id="SignalP"/>
    </source>
</evidence>
<dbReference type="OrthoDB" id="7869753at2"/>
<evidence type="ECO:0000313" key="5">
    <source>
        <dbReference type="Proteomes" id="UP000182977"/>
    </source>
</evidence>
<gene>
    <name evidence="4" type="ORF">SAMN04488563_6065</name>
</gene>
<dbReference type="RefSeq" id="WP_046769592.1">
    <property type="nucleotide sequence ID" value="NZ_KQ061236.1"/>
</dbReference>
<keyword evidence="1" id="KW-0378">Hydrolase</keyword>
<protein>
    <recommendedName>
        <fullName evidence="3">Sialate O-acetylesterase domain-containing protein</fullName>
    </recommendedName>
</protein>
<accession>A0A1H2LHA9</accession>
<dbReference type="Gene3D" id="3.40.50.1110">
    <property type="entry name" value="SGNH hydrolase"/>
    <property type="match status" value="1"/>
</dbReference>
<dbReference type="Pfam" id="PF03629">
    <property type="entry name" value="SASA"/>
    <property type="match status" value="1"/>
</dbReference>
<dbReference type="InterPro" id="IPR005181">
    <property type="entry name" value="SASA"/>
</dbReference>
<feature type="signal peptide" evidence="2">
    <location>
        <begin position="1"/>
        <end position="21"/>
    </location>
</feature>
<dbReference type="GO" id="GO:0016787">
    <property type="term" value="F:hydrolase activity"/>
    <property type="evidence" value="ECO:0007669"/>
    <property type="project" value="UniProtKB-KW"/>
</dbReference>
<dbReference type="STRING" id="419479.SAMN04488563_6065"/>
<keyword evidence="2" id="KW-0732">Signal</keyword>
<sequence length="706" mass="75574">MTRRRSIRHLLAIGCVTLALSAVPPLTGDLAAADLDTTTWSTACDAEASGYQPIRGLDLPTAANWRETTPPYAFDRSATVEHGYDRVGYCLELTTDDGTTWVWTSMEALGGADLALPTRPGEVRQQYVDDLTVASNVSGVTSLDGGSGWVEMWPNQYNQSGAKQVPGASDDEFDADDTVQPTMGYGSFQVHAFADAQDSRGPRTADSATATPVLAVNAFAAGGSRMMDVGIGASTGENPDWTFAGNAGDYSARRLTFFARPAVAWVDSFPTSRQVIPRPGQTDATVPVTISGAALAPDVTAVELRTTRDGRQSTERADVIDSRFSVTTTLPVALTSTDLDLWAIAADGASRRIARAVDVVAGDVYIVHGQSNAVAASYGGSAEADRSRWVRTFGTPHFNPDISLGTDGWTYGAGDLTYRPGAIGQWATRMGNLISADRDVPLAIVNGARGGRRIDYFVRNDAEPTDPSTDYGRLLQRLTRAGLTGPDVIDAMLWYQGETDANDAASHVAGFTDLVGDWRQDLDADLRVYAHQVRYSPCGSAEEVALRAAQRRLPDTVDNLRVLSTTALNATNQCHFAYVDGYRTLGDHNAATLLVDLYGLDLPGAFAPDPRVAHRVDDNPDELVVTLRRPVDPLTVEDGAAADFRVTGAVVESVRWQNGRGLVLGLDRPAPREAVVSYHSHVGAGPRVMTSTGVGLLAFQIPVRLR</sequence>
<evidence type="ECO:0000259" key="3">
    <source>
        <dbReference type="Pfam" id="PF03629"/>
    </source>
</evidence>
<organism evidence="4 5">
    <name type="scientific">Jiangella alkaliphila</name>
    <dbReference type="NCBI Taxonomy" id="419479"/>
    <lineage>
        <taxon>Bacteria</taxon>
        <taxon>Bacillati</taxon>
        <taxon>Actinomycetota</taxon>
        <taxon>Actinomycetes</taxon>
        <taxon>Jiangellales</taxon>
        <taxon>Jiangellaceae</taxon>
        <taxon>Jiangella</taxon>
    </lineage>
</organism>
<evidence type="ECO:0000313" key="4">
    <source>
        <dbReference type="EMBL" id="SDU79786.1"/>
    </source>
</evidence>
<name>A0A1H2LHA9_9ACTN</name>
<dbReference type="AlphaFoldDB" id="A0A1H2LHA9"/>